<evidence type="ECO:0000313" key="4">
    <source>
        <dbReference type="Proteomes" id="UP000321580"/>
    </source>
</evidence>
<dbReference type="NCBIfam" id="TIGR04183">
    <property type="entry name" value="Por_Secre_tail"/>
    <property type="match status" value="1"/>
</dbReference>
<proteinExistence type="predicted"/>
<evidence type="ECO:0000313" key="3">
    <source>
        <dbReference type="EMBL" id="TXB66497.1"/>
    </source>
</evidence>
<sequence>MRSMKTISLFVLALAFGATLQAQQTLTVSGAVADSDGSPIAGQVVNIMTDSLISGGFSTAVALTDEAGAYSAELEIGEVDTQGWVFASITNCDGSILFGDGTWDPSSYTVVIDFTYCDVQPVCGVSIASSTAGLAANATGLPPFAYSWSSGQSTQAIAPTVPGNYCVTVTDANGCFAIDCYTWEEPQDTTCYAIVSVGSMGEGSAQLNAVAGGEAPFAYSWSTGENASSITVTATGEYCLTVTSANGCTATDCAFVELITPNDSLCIVEIILLQGSTYQAVVSGASGEASFVWSDGTTGPIVANAEPGSLCVTVSTDLGCEVTACTYVPDPNQPYIINGYAYLPDSLQEVYVEGWAYLIQYDEAEGTLTAVDTTALDAQFFGASSFTFDPQPAGDYLIKVALAEGAYGYESHLPTYFGNVLWWDEASTFTLPFTSWWTPSITLLPGENPGGPGFIGGYVEDGANLLPGDIDVRSSGPLEGATVIVLDESENPVAYAYSNADGNFEFTSLAWGTYKVAIEVPGYDQAFYWVTLSPDNPRVEGLYFEVGADAISSTTSFKELTTVAISPNPARGSVTIDIEGVALAKAIRLYNSQGQLQLTHQNQAGAQTVTLPLGTLPAGVYWLQVAMDGHQVTRKLIKL</sequence>
<dbReference type="Gene3D" id="2.60.40.10">
    <property type="entry name" value="Immunoglobulins"/>
    <property type="match status" value="2"/>
</dbReference>
<gene>
    <name evidence="3" type="ORF">FRY97_04715</name>
</gene>
<dbReference type="OrthoDB" id="6475864at2"/>
<dbReference type="Pfam" id="PF18962">
    <property type="entry name" value="Por_Secre_tail"/>
    <property type="match status" value="1"/>
</dbReference>
<dbReference type="AlphaFoldDB" id="A0A5C6RWK9"/>
<dbReference type="EMBL" id="VOOR01000007">
    <property type="protein sequence ID" value="TXB66497.1"/>
    <property type="molecule type" value="Genomic_DNA"/>
</dbReference>
<dbReference type="InterPro" id="IPR026444">
    <property type="entry name" value="Secre_tail"/>
</dbReference>
<dbReference type="RefSeq" id="WP_147166286.1">
    <property type="nucleotide sequence ID" value="NZ_VOOR01000007.1"/>
</dbReference>
<dbReference type="Proteomes" id="UP000321580">
    <property type="component" value="Unassembled WGS sequence"/>
</dbReference>
<comment type="caution">
    <text evidence="3">The sequence shown here is derived from an EMBL/GenBank/DDBJ whole genome shotgun (WGS) entry which is preliminary data.</text>
</comment>
<protein>
    <submittedName>
        <fullName evidence="3">T9SS type A sorting domain-containing protein</fullName>
    </submittedName>
</protein>
<dbReference type="SUPFAM" id="SSF49478">
    <property type="entry name" value="Cna protein B-type domain"/>
    <property type="match status" value="1"/>
</dbReference>
<dbReference type="Pfam" id="PF13620">
    <property type="entry name" value="CarboxypepD_reg"/>
    <property type="match status" value="1"/>
</dbReference>
<feature type="chain" id="PRO_5023087971" evidence="1">
    <location>
        <begin position="23"/>
        <end position="639"/>
    </location>
</feature>
<dbReference type="InterPro" id="IPR013783">
    <property type="entry name" value="Ig-like_fold"/>
</dbReference>
<evidence type="ECO:0000256" key="1">
    <source>
        <dbReference type="SAM" id="SignalP"/>
    </source>
</evidence>
<keyword evidence="4" id="KW-1185">Reference proteome</keyword>
<feature type="domain" description="Secretion system C-terminal sorting" evidence="2">
    <location>
        <begin position="565"/>
        <end position="637"/>
    </location>
</feature>
<feature type="signal peptide" evidence="1">
    <location>
        <begin position="1"/>
        <end position="22"/>
    </location>
</feature>
<accession>A0A5C6RWK9</accession>
<name>A0A5C6RWK9_9BACT</name>
<reference evidence="3 4" key="1">
    <citation type="submission" date="2019-08" db="EMBL/GenBank/DDBJ databases">
        <title>Genome of Phaeodactylibacter luteus.</title>
        <authorList>
            <person name="Bowman J.P."/>
        </authorList>
    </citation>
    <scope>NUCLEOTIDE SEQUENCE [LARGE SCALE GENOMIC DNA]</scope>
    <source>
        <strain evidence="3 4">KCTC 42180</strain>
    </source>
</reference>
<evidence type="ECO:0000259" key="2">
    <source>
        <dbReference type="Pfam" id="PF18962"/>
    </source>
</evidence>
<organism evidence="3 4">
    <name type="scientific">Phaeodactylibacter luteus</name>
    <dbReference type="NCBI Taxonomy" id="1564516"/>
    <lineage>
        <taxon>Bacteria</taxon>
        <taxon>Pseudomonadati</taxon>
        <taxon>Bacteroidota</taxon>
        <taxon>Saprospiria</taxon>
        <taxon>Saprospirales</taxon>
        <taxon>Haliscomenobacteraceae</taxon>
        <taxon>Phaeodactylibacter</taxon>
    </lineage>
</organism>
<keyword evidence="1" id="KW-0732">Signal</keyword>